<reference evidence="4 5" key="1">
    <citation type="submission" date="2024-05" db="EMBL/GenBank/DDBJ databases">
        <authorList>
            <person name="Wallberg A."/>
        </authorList>
    </citation>
    <scope>NUCLEOTIDE SEQUENCE [LARGE SCALE GENOMIC DNA]</scope>
</reference>
<evidence type="ECO:0000313" key="5">
    <source>
        <dbReference type="Proteomes" id="UP001497623"/>
    </source>
</evidence>
<keyword evidence="3" id="KW-0732">Signal</keyword>
<evidence type="ECO:0000313" key="4">
    <source>
        <dbReference type="EMBL" id="CAL4155367.1"/>
    </source>
</evidence>
<evidence type="ECO:0000256" key="1">
    <source>
        <dbReference type="SAM" id="MobiDB-lite"/>
    </source>
</evidence>
<evidence type="ECO:0000256" key="3">
    <source>
        <dbReference type="SAM" id="SignalP"/>
    </source>
</evidence>
<proteinExistence type="predicted"/>
<dbReference type="Gene3D" id="3.10.100.10">
    <property type="entry name" value="Mannose-Binding Protein A, subunit A"/>
    <property type="match status" value="1"/>
</dbReference>
<accession>A0AAV2S411</accession>
<evidence type="ECO:0008006" key="6">
    <source>
        <dbReference type="Google" id="ProtNLM"/>
    </source>
</evidence>
<dbReference type="InterPro" id="IPR016187">
    <property type="entry name" value="CTDL_fold"/>
</dbReference>
<feature type="chain" id="PRO_5043472380" description="C-type lectin domain-containing protein" evidence="3">
    <location>
        <begin position="22"/>
        <end position="309"/>
    </location>
</feature>
<comment type="caution">
    <text evidence="4">The sequence shown here is derived from an EMBL/GenBank/DDBJ whole genome shotgun (WGS) entry which is preliminary data.</text>
</comment>
<dbReference type="EMBL" id="CAXKWB010040659">
    <property type="protein sequence ID" value="CAL4155367.1"/>
    <property type="molecule type" value="Genomic_DNA"/>
</dbReference>
<dbReference type="AlphaFoldDB" id="A0AAV2S411"/>
<keyword evidence="5" id="KW-1185">Reference proteome</keyword>
<evidence type="ECO:0000256" key="2">
    <source>
        <dbReference type="SAM" id="Phobius"/>
    </source>
</evidence>
<feature type="transmembrane region" description="Helical" evidence="2">
    <location>
        <begin position="291"/>
        <end position="307"/>
    </location>
</feature>
<keyword evidence="2" id="KW-1133">Transmembrane helix</keyword>
<sequence length="309" mass="33955">MLVLRNSLMLMVSALVAYVQGQCSSKFSVNSGHYCFKYIAERMTYSEAMTRCNLMGAVVAHPAAQDWETWRQDVMAVTRNDDSVWVGTSRNKSGWYWLNTGYAGQTLPIRNNLRNKGDISISDTAWGIGSNHKCTLKYGNETVVNKTMTNKNMTNSNSTAEENDKEPEYCSSGDGNCAYFGTNGKLSDTKCEDFNYVVCQGPNDYTSSCDEQNCTENAYNFPISFTLCGCKCMAGYLGDGYNSCYTDSVSFSWAILGFVVGALIILICCAAGVRKQVTSKSSGKEAVRKSWGAPILGVCIGILIIWLCL</sequence>
<dbReference type="InterPro" id="IPR016186">
    <property type="entry name" value="C-type_lectin-like/link_sf"/>
</dbReference>
<feature type="region of interest" description="Disordered" evidence="1">
    <location>
        <begin position="150"/>
        <end position="169"/>
    </location>
</feature>
<dbReference type="SUPFAM" id="SSF56436">
    <property type="entry name" value="C-type lectin-like"/>
    <property type="match status" value="1"/>
</dbReference>
<dbReference type="Proteomes" id="UP001497623">
    <property type="component" value="Unassembled WGS sequence"/>
</dbReference>
<name>A0AAV2S411_MEGNR</name>
<protein>
    <recommendedName>
        <fullName evidence="6">C-type lectin domain-containing protein</fullName>
    </recommendedName>
</protein>
<keyword evidence="2" id="KW-0812">Transmembrane</keyword>
<gene>
    <name evidence="4" type="ORF">MNOR_LOCUS31499</name>
</gene>
<dbReference type="CDD" id="cd00037">
    <property type="entry name" value="CLECT"/>
    <property type="match status" value="1"/>
</dbReference>
<feature type="signal peptide" evidence="3">
    <location>
        <begin position="1"/>
        <end position="21"/>
    </location>
</feature>
<organism evidence="4 5">
    <name type="scientific">Meganyctiphanes norvegica</name>
    <name type="common">Northern krill</name>
    <name type="synonym">Thysanopoda norvegica</name>
    <dbReference type="NCBI Taxonomy" id="48144"/>
    <lineage>
        <taxon>Eukaryota</taxon>
        <taxon>Metazoa</taxon>
        <taxon>Ecdysozoa</taxon>
        <taxon>Arthropoda</taxon>
        <taxon>Crustacea</taxon>
        <taxon>Multicrustacea</taxon>
        <taxon>Malacostraca</taxon>
        <taxon>Eumalacostraca</taxon>
        <taxon>Eucarida</taxon>
        <taxon>Euphausiacea</taxon>
        <taxon>Euphausiidae</taxon>
        <taxon>Meganyctiphanes</taxon>
    </lineage>
</organism>
<feature type="transmembrane region" description="Helical" evidence="2">
    <location>
        <begin position="251"/>
        <end position="271"/>
    </location>
</feature>
<feature type="compositionally biased region" description="Low complexity" evidence="1">
    <location>
        <begin position="150"/>
        <end position="159"/>
    </location>
</feature>
<keyword evidence="2" id="KW-0472">Membrane</keyword>